<organism evidence="3 4">
    <name type="scientific">Streptosporangium brasiliense</name>
    <dbReference type="NCBI Taxonomy" id="47480"/>
    <lineage>
        <taxon>Bacteria</taxon>
        <taxon>Bacillati</taxon>
        <taxon>Actinomycetota</taxon>
        <taxon>Actinomycetes</taxon>
        <taxon>Streptosporangiales</taxon>
        <taxon>Streptosporangiaceae</taxon>
        <taxon>Streptosporangium</taxon>
    </lineage>
</organism>
<name>A0ABT9R956_9ACTN</name>
<dbReference type="Proteomes" id="UP001230426">
    <property type="component" value="Unassembled WGS sequence"/>
</dbReference>
<protein>
    <recommendedName>
        <fullName evidence="2">Glycine-rich domain-containing protein</fullName>
    </recommendedName>
</protein>
<dbReference type="Pfam" id="PF21722">
    <property type="entry name" value="Gly_rich_2"/>
    <property type="match status" value="1"/>
</dbReference>
<gene>
    <name evidence="3" type="ORF">J2S55_005047</name>
</gene>
<feature type="region of interest" description="Disordered" evidence="1">
    <location>
        <begin position="187"/>
        <end position="210"/>
    </location>
</feature>
<dbReference type="InterPro" id="IPR049304">
    <property type="entry name" value="Gly_rich_dom"/>
</dbReference>
<dbReference type="RefSeq" id="WP_306865583.1">
    <property type="nucleotide sequence ID" value="NZ_JAUSRB010000002.1"/>
</dbReference>
<evidence type="ECO:0000259" key="2">
    <source>
        <dbReference type="Pfam" id="PF21722"/>
    </source>
</evidence>
<reference evidence="3 4" key="1">
    <citation type="submission" date="2023-07" db="EMBL/GenBank/DDBJ databases">
        <title>Sequencing the genomes of 1000 actinobacteria strains.</title>
        <authorList>
            <person name="Klenk H.-P."/>
        </authorList>
    </citation>
    <scope>NUCLEOTIDE SEQUENCE [LARGE SCALE GENOMIC DNA]</scope>
    <source>
        <strain evidence="3 4">DSM 44109</strain>
    </source>
</reference>
<evidence type="ECO:0000256" key="1">
    <source>
        <dbReference type="SAM" id="MobiDB-lite"/>
    </source>
</evidence>
<proteinExistence type="predicted"/>
<keyword evidence="4" id="KW-1185">Reference proteome</keyword>
<accession>A0ABT9R956</accession>
<evidence type="ECO:0000313" key="4">
    <source>
        <dbReference type="Proteomes" id="UP001230426"/>
    </source>
</evidence>
<sequence>MKLQDFTTPGTYTVTAPPGSSVLVEAWGGGGGGGGGGAGNVSNFPVSWGGAGGGGGSGGYVRAIVTTSSDGTLTVTVGAAGTGGASAPPNFARDTPGQAGQPGTNGGDSTVSTGGAVVVAARGGGGGKAGAGGGTGGVAGAHGAGGAGGSGLFPADSGLLRNGGTGASPTADPGGGFKGGAGASSYVASGPLPSTPPTGGSGGTPVQGGGTVVASTGGRPGCVVLTVLDSPAAAPAGAPSYTGQQLVPIAENGFGQTINSQNSYATAACVGGTLTLQVVLRQTNQPGKTFHLVYKLDGSDFVWTGVNLTTDTNGSGTAALTVPGLTPGTHRLVLWINDTPQPGKTYYVNSGWQANPITFTC</sequence>
<feature type="region of interest" description="Disordered" evidence="1">
    <location>
        <begin position="84"/>
        <end position="110"/>
    </location>
</feature>
<feature type="domain" description="Glycine-rich" evidence="2">
    <location>
        <begin position="7"/>
        <end position="225"/>
    </location>
</feature>
<evidence type="ECO:0000313" key="3">
    <source>
        <dbReference type="EMBL" id="MDP9865781.1"/>
    </source>
</evidence>
<comment type="caution">
    <text evidence="3">The sequence shown here is derived from an EMBL/GenBank/DDBJ whole genome shotgun (WGS) entry which is preliminary data.</text>
</comment>
<dbReference type="EMBL" id="JAUSRB010000002">
    <property type="protein sequence ID" value="MDP9865781.1"/>
    <property type="molecule type" value="Genomic_DNA"/>
</dbReference>
<feature type="compositionally biased region" description="Gly residues" evidence="1">
    <location>
        <begin position="199"/>
        <end position="210"/>
    </location>
</feature>